<dbReference type="Gene3D" id="3.40.50.300">
    <property type="entry name" value="P-loop containing nucleotide triphosphate hydrolases"/>
    <property type="match status" value="1"/>
</dbReference>
<dbReference type="Pfam" id="PF12937">
    <property type="entry name" value="F-box-like"/>
    <property type="match status" value="1"/>
</dbReference>
<dbReference type="EMBL" id="JAAGAX010000001">
    <property type="protein sequence ID" value="KAF2325288.1"/>
    <property type="molecule type" value="Genomic_DNA"/>
</dbReference>
<sequence>MDEPDLDLLVSGSGRLPASCIWEVLKRLPPAGLLAAARVCKGWRDTARRLWRAAEELRLRVPPRAQLGFVGSLLQKCPGLFRLSLRMESDVDATMLACIAFSCPNLECMEISTSDTAVNRITGDELSRFVADKRCLTSLKMEGCSNLGGFVLCSSSLSTLWLSDLHSLSKTVFNCPNLKEVSLDFSRQENDNTDLISMVDALGRSCSRLQNIHIASVQLSHTVVLALTAANLRGLRMLSLVLGTDITDASVAAIASSYSKLELLDLSGSSISDSGIGMICNVFPATLSRLLLALCPNITSSGIQFATAQLPLLELMDCGMTICDPSSQRLTSDGSGDCELQTTFQNKLHLVCQKLIIKHGRLKKLSLWGCSGLDSLYLNCPELNDLNLNSCRNLDPERLLLQCPSLESVYASGCQKLLIRAIQSQVNNFDAAENHCPSKRLADSSKRVRVPHFLSQQYKCVKFAESLLLKRLRLPLRHQCLPSISLRRIGSLVYKENSAKVFCSLKREISIIEASSMDEIYDALAERLVPTAAAASNPNLKHIVGLAGPPGAGKSTLGSEVVRRINELWPQKASSFDSQVKPPDVAAILPMDGFHLYRSQLDAMENPEEAHARRGAPWTFAPTLLLECLNKLRNEGSVYAPSFDHGIGDPVEDNIFVSLQHKVVIVEGNYLLLEEEVWKDISSMFDEKWFIDVDIDKAMERVLKRHVSTAGKPPDVAKWRIDYNDRPNAELIIKSKKNADLVIRSVDF</sequence>
<dbReference type="GO" id="GO:0005524">
    <property type="term" value="F:ATP binding"/>
    <property type="evidence" value="ECO:0007669"/>
    <property type="project" value="InterPro"/>
</dbReference>
<evidence type="ECO:0000313" key="4">
    <source>
        <dbReference type="Proteomes" id="UP000467840"/>
    </source>
</evidence>
<dbReference type="Pfam" id="PF00485">
    <property type="entry name" value="PRK"/>
    <property type="match status" value="1"/>
</dbReference>
<dbReference type="Proteomes" id="UP000467840">
    <property type="component" value="Chromosome 5"/>
</dbReference>
<dbReference type="SUPFAM" id="SSF52540">
    <property type="entry name" value="P-loop containing nucleoside triphosphate hydrolases"/>
    <property type="match status" value="1"/>
</dbReference>
<dbReference type="SUPFAM" id="SSF52047">
    <property type="entry name" value="RNI-like"/>
    <property type="match status" value="1"/>
</dbReference>
<evidence type="ECO:0000259" key="1">
    <source>
        <dbReference type="Pfam" id="PF00485"/>
    </source>
</evidence>
<organism evidence="3 4">
    <name type="scientific">Hevea brasiliensis</name>
    <name type="common">Para rubber tree</name>
    <name type="synonym">Siphonia brasiliensis</name>
    <dbReference type="NCBI Taxonomy" id="3981"/>
    <lineage>
        <taxon>Eukaryota</taxon>
        <taxon>Viridiplantae</taxon>
        <taxon>Streptophyta</taxon>
        <taxon>Embryophyta</taxon>
        <taxon>Tracheophyta</taxon>
        <taxon>Spermatophyta</taxon>
        <taxon>Magnoliopsida</taxon>
        <taxon>eudicotyledons</taxon>
        <taxon>Gunneridae</taxon>
        <taxon>Pentapetalae</taxon>
        <taxon>rosids</taxon>
        <taxon>fabids</taxon>
        <taxon>Malpighiales</taxon>
        <taxon>Euphorbiaceae</taxon>
        <taxon>Crotonoideae</taxon>
        <taxon>Micrandreae</taxon>
        <taxon>Hevea</taxon>
    </lineage>
</organism>
<dbReference type="InterPro" id="IPR027417">
    <property type="entry name" value="P-loop_NTPase"/>
</dbReference>
<dbReference type="InterPro" id="IPR032675">
    <property type="entry name" value="LRR_dom_sf"/>
</dbReference>
<feature type="domain" description="Phosphoribulokinase/uridine kinase" evidence="1">
    <location>
        <begin position="543"/>
        <end position="746"/>
    </location>
</feature>
<dbReference type="InterPro" id="IPR050648">
    <property type="entry name" value="F-box_LRR-repeat"/>
</dbReference>
<dbReference type="InterPro" id="IPR001810">
    <property type="entry name" value="F-box_dom"/>
</dbReference>
<dbReference type="PANTHER" id="PTHR13382:SF21">
    <property type="entry name" value="OS12G0601000 PROTEIN"/>
    <property type="match status" value="1"/>
</dbReference>
<dbReference type="Gene3D" id="1.20.1280.50">
    <property type="match status" value="1"/>
</dbReference>
<dbReference type="InterPro" id="IPR036047">
    <property type="entry name" value="F-box-like_dom_sf"/>
</dbReference>
<gene>
    <name evidence="3" type="ORF">GH714_026151</name>
</gene>
<dbReference type="InterPro" id="IPR006083">
    <property type="entry name" value="PRK/URK"/>
</dbReference>
<evidence type="ECO:0000313" key="3">
    <source>
        <dbReference type="EMBL" id="KAF2325288.1"/>
    </source>
</evidence>
<dbReference type="FunFam" id="3.80.10.10:FF:000597">
    <property type="entry name" value="F-box/LRR-repeat protein 17"/>
    <property type="match status" value="1"/>
</dbReference>
<comment type="caution">
    <text evidence="3">The sequence shown here is derived from an EMBL/GenBank/DDBJ whole genome shotgun (WGS) entry which is preliminary data.</text>
</comment>
<feature type="domain" description="F-box" evidence="2">
    <location>
        <begin position="15"/>
        <end position="52"/>
    </location>
</feature>
<proteinExistence type="predicted"/>
<protein>
    <recommendedName>
        <fullName evidence="5">F-box domain-containing protein</fullName>
    </recommendedName>
</protein>
<dbReference type="GO" id="GO:0016301">
    <property type="term" value="F:kinase activity"/>
    <property type="evidence" value="ECO:0007669"/>
    <property type="project" value="InterPro"/>
</dbReference>
<dbReference type="AlphaFoldDB" id="A0A6A6NJD8"/>
<dbReference type="SUPFAM" id="SSF81383">
    <property type="entry name" value="F-box domain"/>
    <property type="match status" value="1"/>
</dbReference>
<name>A0A6A6NJD8_HEVBR</name>
<evidence type="ECO:0000259" key="2">
    <source>
        <dbReference type="Pfam" id="PF12937"/>
    </source>
</evidence>
<reference evidence="3 4" key="1">
    <citation type="journal article" date="2020" name="Mol. Plant">
        <title>The Chromosome-Based Rubber Tree Genome Provides New Insights into Spurge Genome Evolution and Rubber Biosynthesis.</title>
        <authorList>
            <person name="Liu J."/>
            <person name="Shi C."/>
            <person name="Shi C.C."/>
            <person name="Li W."/>
            <person name="Zhang Q.J."/>
            <person name="Zhang Y."/>
            <person name="Li K."/>
            <person name="Lu H.F."/>
            <person name="Shi C."/>
            <person name="Zhu S.T."/>
            <person name="Xiao Z.Y."/>
            <person name="Nan H."/>
            <person name="Yue Y."/>
            <person name="Zhu X.G."/>
            <person name="Wu Y."/>
            <person name="Hong X.N."/>
            <person name="Fan G.Y."/>
            <person name="Tong Y."/>
            <person name="Zhang D."/>
            <person name="Mao C.L."/>
            <person name="Liu Y.L."/>
            <person name="Hao S.J."/>
            <person name="Liu W.Q."/>
            <person name="Lv M.Q."/>
            <person name="Zhang H.B."/>
            <person name="Liu Y."/>
            <person name="Hu-Tang G.R."/>
            <person name="Wang J.P."/>
            <person name="Wang J.H."/>
            <person name="Sun Y.H."/>
            <person name="Ni S.B."/>
            <person name="Chen W.B."/>
            <person name="Zhang X.C."/>
            <person name="Jiao Y.N."/>
            <person name="Eichler E.E."/>
            <person name="Li G.H."/>
            <person name="Liu X."/>
            <person name="Gao L.Z."/>
        </authorList>
    </citation>
    <scope>NUCLEOTIDE SEQUENCE [LARGE SCALE GENOMIC DNA]</scope>
    <source>
        <strain evidence="4">cv. GT1</strain>
        <tissue evidence="3">Leaf</tissue>
    </source>
</reference>
<accession>A0A6A6NJD8</accession>
<keyword evidence="4" id="KW-1185">Reference proteome</keyword>
<dbReference type="Gene3D" id="3.80.10.10">
    <property type="entry name" value="Ribonuclease Inhibitor"/>
    <property type="match status" value="1"/>
</dbReference>
<dbReference type="PANTHER" id="PTHR13382">
    <property type="entry name" value="MITOCHONDRIAL ATP SYNTHASE COUPLING FACTOR B"/>
    <property type="match status" value="1"/>
</dbReference>
<evidence type="ECO:0008006" key="5">
    <source>
        <dbReference type="Google" id="ProtNLM"/>
    </source>
</evidence>
<dbReference type="GO" id="GO:0005737">
    <property type="term" value="C:cytoplasm"/>
    <property type="evidence" value="ECO:0007669"/>
    <property type="project" value="TreeGrafter"/>
</dbReference>